<dbReference type="Proteomes" id="UP000700596">
    <property type="component" value="Unassembled WGS sequence"/>
</dbReference>
<sequence>MHLLSTPSLPTTYIVHPVCLTLGLVGWPRREQHGQPQERQTPVTTSATFCLPAWLDSPLRHSSCLAFWLSACLVFDFFHFLVAFSSSSPLWLWIIGGCMGLSAGHRLQLKMNRGVRE</sequence>
<feature type="transmembrane region" description="Helical" evidence="1">
    <location>
        <begin position="90"/>
        <end position="107"/>
    </location>
</feature>
<evidence type="ECO:0000256" key="1">
    <source>
        <dbReference type="SAM" id="Phobius"/>
    </source>
</evidence>
<gene>
    <name evidence="2" type="ORF">B0J11DRAFT_522143</name>
</gene>
<comment type="caution">
    <text evidence="2">The sequence shown here is derived from an EMBL/GenBank/DDBJ whole genome shotgun (WGS) entry which is preliminary data.</text>
</comment>
<evidence type="ECO:0000313" key="3">
    <source>
        <dbReference type="Proteomes" id="UP000700596"/>
    </source>
</evidence>
<keyword evidence="1" id="KW-0812">Transmembrane</keyword>
<keyword evidence="1" id="KW-1133">Transmembrane helix</keyword>
<proteinExistence type="predicted"/>
<keyword evidence="3" id="KW-1185">Reference proteome</keyword>
<accession>A0A9P9E8I7</accession>
<evidence type="ECO:0000313" key="2">
    <source>
        <dbReference type="EMBL" id="KAH7132621.1"/>
    </source>
</evidence>
<feature type="transmembrane region" description="Helical" evidence="1">
    <location>
        <begin position="65"/>
        <end position="84"/>
    </location>
</feature>
<organism evidence="2 3">
    <name type="scientific">Dendryphion nanum</name>
    <dbReference type="NCBI Taxonomy" id="256645"/>
    <lineage>
        <taxon>Eukaryota</taxon>
        <taxon>Fungi</taxon>
        <taxon>Dikarya</taxon>
        <taxon>Ascomycota</taxon>
        <taxon>Pezizomycotina</taxon>
        <taxon>Dothideomycetes</taxon>
        <taxon>Pleosporomycetidae</taxon>
        <taxon>Pleosporales</taxon>
        <taxon>Torulaceae</taxon>
        <taxon>Dendryphion</taxon>
    </lineage>
</organism>
<protein>
    <submittedName>
        <fullName evidence="2">Uncharacterized protein</fullName>
    </submittedName>
</protein>
<keyword evidence="1" id="KW-0472">Membrane</keyword>
<name>A0A9P9E8I7_9PLEO</name>
<dbReference type="AlphaFoldDB" id="A0A9P9E8I7"/>
<dbReference type="EMBL" id="JAGMWT010000003">
    <property type="protein sequence ID" value="KAH7132621.1"/>
    <property type="molecule type" value="Genomic_DNA"/>
</dbReference>
<reference evidence="2" key="1">
    <citation type="journal article" date="2021" name="Nat. Commun.">
        <title>Genetic determinants of endophytism in the Arabidopsis root mycobiome.</title>
        <authorList>
            <person name="Mesny F."/>
            <person name="Miyauchi S."/>
            <person name="Thiergart T."/>
            <person name="Pickel B."/>
            <person name="Atanasova L."/>
            <person name="Karlsson M."/>
            <person name="Huettel B."/>
            <person name="Barry K.W."/>
            <person name="Haridas S."/>
            <person name="Chen C."/>
            <person name="Bauer D."/>
            <person name="Andreopoulos W."/>
            <person name="Pangilinan J."/>
            <person name="LaButti K."/>
            <person name="Riley R."/>
            <person name="Lipzen A."/>
            <person name="Clum A."/>
            <person name="Drula E."/>
            <person name="Henrissat B."/>
            <person name="Kohler A."/>
            <person name="Grigoriev I.V."/>
            <person name="Martin F.M."/>
            <person name="Hacquard S."/>
        </authorList>
    </citation>
    <scope>NUCLEOTIDE SEQUENCE</scope>
    <source>
        <strain evidence="2">MPI-CAGE-CH-0243</strain>
    </source>
</reference>